<accession>A0A2M8LEL7</accession>
<evidence type="ECO:0000313" key="3">
    <source>
        <dbReference type="Proteomes" id="UP000231152"/>
    </source>
</evidence>
<dbReference type="Proteomes" id="UP000231152">
    <property type="component" value="Unassembled WGS sequence"/>
</dbReference>
<reference evidence="2 3" key="1">
    <citation type="submission" date="2017-09" db="EMBL/GenBank/DDBJ databases">
        <title>Depth-based differentiation of microbial function through sediment-hosted aquifers and enrichment of novel symbionts in the deep terrestrial subsurface.</title>
        <authorList>
            <person name="Probst A.J."/>
            <person name="Ladd B."/>
            <person name="Jarett J.K."/>
            <person name="Geller-Mcgrath D.E."/>
            <person name="Sieber C.M."/>
            <person name="Emerson J.B."/>
            <person name="Anantharaman K."/>
            <person name="Thomas B.C."/>
            <person name="Malmstrom R."/>
            <person name="Stieglmeier M."/>
            <person name="Klingl A."/>
            <person name="Woyke T."/>
            <person name="Ryan C.M."/>
            <person name="Banfield J.F."/>
        </authorList>
    </citation>
    <scope>NUCLEOTIDE SEQUENCE [LARGE SCALE GENOMIC DNA]</scope>
    <source>
        <strain evidence="2">CG10_big_fil_rev_8_21_14_0_10_48_11</strain>
    </source>
</reference>
<keyword evidence="1" id="KW-0175">Coiled coil</keyword>
<evidence type="ECO:0000256" key="1">
    <source>
        <dbReference type="SAM" id="Coils"/>
    </source>
</evidence>
<dbReference type="AlphaFoldDB" id="A0A2M8LEL7"/>
<name>A0A2M8LEL7_9BACT</name>
<gene>
    <name evidence="2" type="ORF">COV04_03020</name>
</gene>
<evidence type="ECO:0000313" key="2">
    <source>
        <dbReference type="EMBL" id="PJE75890.1"/>
    </source>
</evidence>
<proteinExistence type="predicted"/>
<comment type="caution">
    <text evidence="2">The sequence shown here is derived from an EMBL/GenBank/DDBJ whole genome shotgun (WGS) entry which is preliminary data.</text>
</comment>
<dbReference type="EMBL" id="PFET01000009">
    <property type="protein sequence ID" value="PJE75890.1"/>
    <property type="molecule type" value="Genomic_DNA"/>
</dbReference>
<feature type="coiled-coil region" evidence="1">
    <location>
        <begin position="2"/>
        <end position="29"/>
    </location>
</feature>
<organism evidence="2 3">
    <name type="scientific">Candidatus Uhrbacteria bacterium CG10_big_fil_rev_8_21_14_0_10_48_11</name>
    <dbReference type="NCBI Taxonomy" id="1975037"/>
    <lineage>
        <taxon>Bacteria</taxon>
        <taxon>Candidatus Uhriibacteriota</taxon>
    </lineage>
</organism>
<protein>
    <submittedName>
        <fullName evidence="2">Uncharacterized protein</fullName>
    </submittedName>
</protein>
<sequence length="84" mass="8966">MNKKASSTMKKAEADLKQLRTQLGKVGADVAALIKHGRERYEAIDPEARNKAAAALGGLAALLAARTVVKKAKKRKAAKKIAKK</sequence>